<dbReference type="EMBL" id="CAJNOI010000056">
    <property type="protein sequence ID" value="CAF0959708.1"/>
    <property type="molecule type" value="Genomic_DNA"/>
</dbReference>
<protein>
    <recommendedName>
        <fullName evidence="1">F-box domain-containing protein</fullName>
    </recommendedName>
</protein>
<dbReference type="Proteomes" id="UP000663832">
    <property type="component" value="Unassembled WGS sequence"/>
</dbReference>
<dbReference type="EMBL" id="CAJNOM010000062">
    <property type="protein sequence ID" value="CAF0954684.1"/>
    <property type="molecule type" value="Genomic_DNA"/>
</dbReference>
<accession>A0A814DSI1</accession>
<dbReference type="EMBL" id="CAJNOM010000060">
    <property type="protein sequence ID" value="CAF0949220.1"/>
    <property type="molecule type" value="Genomic_DNA"/>
</dbReference>
<dbReference type="InterPro" id="IPR001810">
    <property type="entry name" value="F-box_dom"/>
</dbReference>
<evidence type="ECO:0000313" key="3">
    <source>
        <dbReference type="EMBL" id="CAF0954684.1"/>
    </source>
</evidence>
<dbReference type="PROSITE" id="PS50181">
    <property type="entry name" value="FBOX"/>
    <property type="match status" value="1"/>
</dbReference>
<evidence type="ECO:0000259" key="1">
    <source>
        <dbReference type="PROSITE" id="PS50181"/>
    </source>
</evidence>
<feature type="domain" description="F-box" evidence="1">
    <location>
        <begin position="47"/>
        <end position="100"/>
    </location>
</feature>
<dbReference type="OrthoDB" id="10001365at2759"/>
<keyword evidence="5" id="KW-1185">Reference proteome</keyword>
<proteinExistence type="predicted"/>
<name>A0A814DSI1_9BILA</name>
<reference evidence="4" key="1">
    <citation type="submission" date="2021-02" db="EMBL/GenBank/DDBJ databases">
        <authorList>
            <person name="Nowell W R."/>
        </authorList>
    </citation>
    <scope>NUCLEOTIDE SEQUENCE</scope>
</reference>
<evidence type="ECO:0000313" key="6">
    <source>
        <dbReference type="Proteomes" id="UP000663877"/>
    </source>
</evidence>
<dbReference type="Proteomes" id="UP000663877">
    <property type="component" value="Unassembled WGS sequence"/>
</dbReference>
<organism evidence="4 6">
    <name type="scientific">Adineta steineri</name>
    <dbReference type="NCBI Taxonomy" id="433720"/>
    <lineage>
        <taxon>Eukaryota</taxon>
        <taxon>Metazoa</taxon>
        <taxon>Spiralia</taxon>
        <taxon>Gnathifera</taxon>
        <taxon>Rotifera</taxon>
        <taxon>Eurotatoria</taxon>
        <taxon>Bdelloidea</taxon>
        <taxon>Adinetida</taxon>
        <taxon>Adinetidae</taxon>
        <taxon>Adineta</taxon>
    </lineage>
</organism>
<evidence type="ECO:0000313" key="2">
    <source>
        <dbReference type="EMBL" id="CAF0949220.1"/>
    </source>
</evidence>
<gene>
    <name evidence="4" type="ORF">BJG266_LOCUS13677</name>
    <name evidence="2" type="ORF">QVE165_LOCUS12114</name>
    <name evidence="3" type="ORF">QVE165_LOCUS12414</name>
</gene>
<dbReference type="AlphaFoldDB" id="A0A814DSI1"/>
<comment type="caution">
    <text evidence="4">The sequence shown here is derived from an EMBL/GenBank/DDBJ whole genome shotgun (WGS) entry which is preliminary data.</text>
</comment>
<sequence>MLETLSIDKINRVIEDVRFCDTSSKHTLQYYLENPQQTQAPKMKRYRLQFEDLANELIEFLFEYLAPHELLYSFKELNRRLTSIVNFQPLCLPDNRYMNFDVYYDYLTSIIPKHTSQIVYLHLSERYSPHAVEFFRNEIPINKLSWFSLKAITIDDLPLVADFAFVVPILTELPRLRSLYLRMNCIYSNTYLIGLERARPQFVIHENLHTLIIKQCSRNLLVELLDQGHLPKLCRLHVTFYAAHDPHDEKVIDPEALKQIYVPELRYIKIELHEGVGWIFKYLEELQRASQLEDLVIHGFMISNVFVSDVPRVDELRRWLLLTKLKQFNFQMRIKMRWLPGCEESLNDLLDDYIQAIGDESLKKSRILKIFYPSMSLVKQMKINESISKGDDESRSSNLVHNDTVDENCKEMDIYEMEYMRDELIQRTKAVSCWHHLKKLNLEGDLPDNDGIVGENIPYLLHIAHRSPYFRELHIKSDVDFGRVLASNNELGILLSSQLEILSFTGEQENCSLRRLVNIVDKLFSHPSSSSPCLKQLTLKVNAHPSSWLTAHNLVRGIGKMFDRFSKLNRFNLHCPKFSAFQKQKYNLSELASQWSVISSFRQPRMIRSYEYRHKPHMLEIWL</sequence>
<evidence type="ECO:0000313" key="5">
    <source>
        <dbReference type="Proteomes" id="UP000663832"/>
    </source>
</evidence>
<evidence type="ECO:0000313" key="4">
    <source>
        <dbReference type="EMBL" id="CAF0959708.1"/>
    </source>
</evidence>